<dbReference type="GO" id="GO:0003723">
    <property type="term" value="F:RNA binding"/>
    <property type="evidence" value="ECO:0007669"/>
    <property type="project" value="InterPro"/>
</dbReference>
<feature type="non-terminal residue" evidence="2">
    <location>
        <position position="131"/>
    </location>
</feature>
<feature type="non-terminal residue" evidence="2">
    <location>
        <position position="1"/>
    </location>
</feature>
<dbReference type="Pfam" id="PF01535">
    <property type="entry name" value="PPR"/>
    <property type="match status" value="2"/>
</dbReference>
<keyword evidence="3" id="KW-1185">Reference proteome</keyword>
<dbReference type="InParanoid" id="D8QZF0"/>
<evidence type="ECO:0000256" key="1">
    <source>
        <dbReference type="ARBA" id="ARBA00022737"/>
    </source>
</evidence>
<keyword evidence="1" id="KW-0677">Repeat</keyword>
<dbReference type="PANTHER" id="PTHR47926:SF533">
    <property type="entry name" value="DYW DOMAIN-CONTAINING PROTEIN"/>
    <property type="match status" value="1"/>
</dbReference>
<dbReference type="InterPro" id="IPR046960">
    <property type="entry name" value="PPR_At4g14850-like_plant"/>
</dbReference>
<dbReference type="AlphaFoldDB" id="D8QZF0"/>
<proteinExistence type="predicted"/>
<dbReference type="HOGENOM" id="CLU_002706_0_0_1"/>
<protein>
    <recommendedName>
        <fullName evidence="4">Pentacotripeptide-repeat region of PRORP domain-containing protein</fullName>
    </recommendedName>
</protein>
<organism evidence="3">
    <name type="scientific">Selaginella moellendorffii</name>
    <name type="common">Spikemoss</name>
    <dbReference type="NCBI Taxonomy" id="88036"/>
    <lineage>
        <taxon>Eukaryota</taxon>
        <taxon>Viridiplantae</taxon>
        <taxon>Streptophyta</taxon>
        <taxon>Embryophyta</taxon>
        <taxon>Tracheophyta</taxon>
        <taxon>Lycopodiopsida</taxon>
        <taxon>Selaginellales</taxon>
        <taxon>Selaginellaceae</taxon>
        <taxon>Selaginella</taxon>
    </lineage>
</organism>
<dbReference type="InterPro" id="IPR011990">
    <property type="entry name" value="TPR-like_helical_dom_sf"/>
</dbReference>
<dbReference type="eggNOG" id="KOG4197">
    <property type="taxonomic scope" value="Eukaryota"/>
</dbReference>
<name>D8QZF0_SELML</name>
<gene>
    <name evidence="2" type="ORF">SELMODRAFT_28341</name>
</gene>
<accession>D8QZF0</accession>
<dbReference type="Gramene" id="EFJ34789">
    <property type="protein sequence ID" value="EFJ34789"/>
    <property type="gene ID" value="SELMODRAFT_28341"/>
</dbReference>
<dbReference type="GO" id="GO:0009451">
    <property type="term" value="P:RNA modification"/>
    <property type="evidence" value="ECO:0007669"/>
    <property type="project" value="InterPro"/>
</dbReference>
<evidence type="ECO:0000313" key="2">
    <source>
        <dbReference type="EMBL" id="EFJ34789.1"/>
    </source>
</evidence>
<dbReference type="InterPro" id="IPR002885">
    <property type="entry name" value="PPR_rpt"/>
</dbReference>
<evidence type="ECO:0000313" key="3">
    <source>
        <dbReference type="Proteomes" id="UP000001514"/>
    </source>
</evidence>
<dbReference type="Gene3D" id="1.25.40.10">
    <property type="entry name" value="Tetratricopeptide repeat domain"/>
    <property type="match status" value="1"/>
</dbReference>
<sequence length="131" mass="14125">ALELLRLMCLDGSSSPNEVTLLAILNGFAHCGLAEECCAFFLSIEPDFGIHPTLDHYCCVADLFGRARRLDEAEELVATMPFLPDAIAWATLLGACRIHGDAARGARIYGRVMDLDPTHAPSLLLASRIAA</sequence>
<dbReference type="EMBL" id="GL377569">
    <property type="protein sequence ID" value="EFJ34789.1"/>
    <property type="molecule type" value="Genomic_DNA"/>
</dbReference>
<dbReference type="KEGG" id="smo:SELMODRAFT_28341"/>
<dbReference type="PANTHER" id="PTHR47926">
    <property type="entry name" value="PENTATRICOPEPTIDE REPEAT-CONTAINING PROTEIN"/>
    <property type="match status" value="1"/>
</dbReference>
<evidence type="ECO:0008006" key="4">
    <source>
        <dbReference type="Google" id="ProtNLM"/>
    </source>
</evidence>
<reference evidence="2 3" key="1">
    <citation type="journal article" date="2011" name="Science">
        <title>The Selaginella genome identifies genetic changes associated with the evolution of vascular plants.</title>
        <authorList>
            <person name="Banks J.A."/>
            <person name="Nishiyama T."/>
            <person name="Hasebe M."/>
            <person name="Bowman J.L."/>
            <person name="Gribskov M."/>
            <person name="dePamphilis C."/>
            <person name="Albert V.A."/>
            <person name="Aono N."/>
            <person name="Aoyama T."/>
            <person name="Ambrose B.A."/>
            <person name="Ashton N.W."/>
            <person name="Axtell M.J."/>
            <person name="Barker E."/>
            <person name="Barker M.S."/>
            <person name="Bennetzen J.L."/>
            <person name="Bonawitz N.D."/>
            <person name="Chapple C."/>
            <person name="Cheng C."/>
            <person name="Correa L.G."/>
            <person name="Dacre M."/>
            <person name="DeBarry J."/>
            <person name="Dreyer I."/>
            <person name="Elias M."/>
            <person name="Engstrom E.M."/>
            <person name="Estelle M."/>
            <person name="Feng L."/>
            <person name="Finet C."/>
            <person name="Floyd S.K."/>
            <person name="Frommer W.B."/>
            <person name="Fujita T."/>
            <person name="Gramzow L."/>
            <person name="Gutensohn M."/>
            <person name="Harholt J."/>
            <person name="Hattori M."/>
            <person name="Heyl A."/>
            <person name="Hirai T."/>
            <person name="Hiwatashi Y."/>
            <person name="Ishikawa M."/>
            <person name="Iwata M."/>
            <person name="Karol K.G."/>
            <person name="Koehler B."/>
            <person name="Kolukisaoglu U."/>
            <person name="Kubo M."/>
            <person name="Kurata T."/>
            <person name="Lalonde S."/>
            <person name="Li K."/>
            <person name="Li Y."/>
            <person name="Litt A."/>
            <person name="Lyons E."/>
            <person name="Manning G."/>
            <person name="Maruyama T."/>
            <person name="Michael T.P."/>
            <person name="Mikami K."/>
            <person name="Miyazaki S."/>
            <person name="Morinaga S."/>
            <person name="Murata T."/>
            <person name="Mueller-Roeber B."/>
            <person name="Nelson D.R."/>
            <person name="Obara M."/>
            <person name="Oguri Y."/>
            <person name="Olmstead R.G."/>
            <person name="Onodera N."/>
            <person name="Petersen B.L."/>
            <person name="Pils B."/>
            <person name="Prigge M."/>
            <person name="Rensing S.A."/>
            <person name="Riano-Pachon D.M."/>
            <person name="Roberts A.W."/>
            <person name="Sato Y."/>
            <person name="Scheller H.V."/>
            <person name="Schulz B."/>
            <person name="Schulz C."/>
            <person name="Shakirov E.V."/>
            <person name="Shibagaki N."/>
            <person name="Shinohara N."/>
            <person name="Shippen D.E."/>
            <person name="Soerensen I."/>
            <person name="Sotooka R."/>
            <person name="Sugimoto N."/>
            <person name="Sugita M."/>
            <person name="Sumikawa N."/>
            <person name="Tanurdzic M."/>
            <person name="Theissen G."/>
            <person name="Ulvskov P."/>
            <person name="Wakazuki S."/>
            <person name="Weng J.K."/>
            <person name="Willats W.W."/>
            <person name="Wipf D."/>
            <person name="Wolf P.G."/>
            <person name="Yang L."/>
            <person name="Zimmer A.D."/>
            <person name="Zhu Q."/>
            <person name="Mitros T."/>
            <person name="Hellsten U."/>
            <person name="Loque D."/>
            <person name="Otillar R."/>
            <person name="Salamov A."/>
            <person name="Schmutz J."/>
            <person name="Shapiro H."/>
            <person name="Lindquist E."/>
            <person name="Lucas S."/>
            <person name="Rokhsar D."/>
            <person name="Grigoriev I.V."/>
        </authorList>
    </citation>
    <scope>NUCLEOTIDE SEQUENCE [LARGE SCALE GENOMIC DNA]</scope>
</reference>
<dbReference type="Proteomes" id="UP000001514">
    <property type="component" value="Unassembled WGS sequence"/>
</dbReference>